<dbReference type="SUPFAM" id="SSF47413">
    <property type="entry name" value="lambda repressor-like DNA-binding domains"/>
    <property type="match status" value="1"/>
</dbReference>
<dbReference type="Gene3D" id="3.40.50.2300">
    <property type="match status" value="2"/>
</dbReference>
<dbReference type="SUPFAM" id="SSF53822">
    <property type="entry name" value="Periplasmic binding protein-like I"/>
    <property type="match status" value="1"/>
</dbReference>
<dbReference type="InterPro" id="IPR046335">
    <property type="entry name" value="LacI/GalR-like_sensor"/>
</dbReference>
<dbReference type="AlphaFoldDB" id="A0A4P7UIG4"/>
<keyword evidence="2" id="KW-0238">DNA-binding</keyword>
<dbReference type="GO" id="GO:0003700">
    <property type="term" value="F:DNA-binding transcription factor activity"/>
    <property type="evidence" value="ECO:0007669"/>
    <property type="project" value="TreeGrafter"/>
</dbReference>
<keyword evidence="3" id="KW-0804">Transcription</keyword>
<name>A0A4P7UIG4_DESDE</name>
<evidence type="ECO:0000313" key="5">
    <source>
        <dbReference type="EMBL" id="QCC86176.1"/>
    </source>
</evidence>
<dbReference type="EMBL" id="CP036295">
    <property type="protein sequence ID" value="QCC86176.1"/>
    <property type="molecule type" value="Genomic_DNA"/>
</dbReference>
<dbReference type="InterPro" id="IPR028082">
    <property type="entry name" value="Peripla_BP_I"/>
</dbReference>
<evidence type="ECO:0000256" key="3">
    <source>
        <dbReference type="ARBA" id="ARBA00023163"/>
    </source>
</evidence>
<dbReference type="InterPro" id="IPR000843">
    <property type="entry name" value="HTH_LacI"/>
</dbReference>
<keyword evidence="1" id="KW-0805">Transcription regulation</keyword>
<accession>A0A4P7UIG4</accession>
<dbReference type="SMART" id="SM00354">
    <property type="entry name" value="HTH_LACI"/>
    <property type="match status" value="1"/>
</dbReference>
<dbReference type="PANTHER" id="PTHR30146:SF109">
    <property type="entry name" value="HTH-TYPE TRANSCRIPTIONAL REGULATOR GALS"/>
    <property type="match status" value="1"/>
</dbReference>
<gene>
    <name evidence="5" type="ORF">DDIC_09880</name>
</gene>
<dbReference type="Pfam" id="PF00356">
    <property type="entry name" value="LacI"/>
    <property type="match status" value="1"/>
</dbReference>
<protein>
    <submittedName>
        <fullName evidence="5">LacI family transcriptional regulator</fullName>
    </submittedName>
</protein>
<evidence type="ECO:0000256" key="2">
    <source>
        <dbReference type="ARBA" id="ARBA00023125"/>
    </source>
</evidence>
<dbReference type="Gene3D" id="1.10.260.40">
    <property type="entry name" value="lambda repressor-like DNA-binding domains"/>
    <property type="match status" value="1"/>
</dbReference>
<sequence length="375" mass="40466">MAALTGNNQRLRHTAAKKVTLAHVAKAAGVSQATVSMILNGREGVSFADETVTAVFAAAENLGYRVGRRSLGGAAIPTVLVVAPNVTNPYYSTVIQAIQQAAVLRGYATCIYTTYRSLENEQEALRFARSMGMAGVVFAMLAHPEAILAKADRKLPMVVIGDRRQDLNVDTVELNNYDAGSLIARHMHDLGHRHLAYISTTLDEANPIRTQRLQGLRDTFGQLCPQGSVLVKCRDITPETELENLQIEHVVGLELTRKCLDDKKITAFVAVNDMVAYGVIDAVREAGFTIPGDYSVCGFDNIFPSGFAGVALTTVEHYMRDKGCNALEILHNKIIGAASGRNITRVEYSHKLIARASTASPRTEPGAAAEPGEAC</sequence>
<dbReference type="CDD" id="cd06267">
    <property type="entry name" value="PBP1_LacI_sugar_binding-like"/>
    <property type="match status" value="1"/>
</dbReference>
<evidence type="ECO:0000259" key="4">
    <source>
        <dbReference type="PROSITE" id="PS50932"/>
    </source>
</evidence>
<dbReference type="Proteomes" id="UP000297065">
    <property type="component" value="Chromosome"/>
</dbReference>
<dbReference type="InterPro" id="IPR010982">
    <property type="entry name" value="Lambda_DNA-bd_dom_sf"/>
</dbReference>
<evidence type="ECO:0000256" key="1">
    <source>
        <dbReference type="ARBA" id="ARBA00023015"/>
    </source>
</evidence>
<dbReference type="Pfam" id="PF13377">
    <property type="entry name" value="Peripla_BP_3"/>
    <property type="match status" value="1"/>
</dbReference>
<dbReference type="OrthoDB" id="269117at2"/>
<dbReference type="GO" id="GO:0000976">
    <property type="term" value="F:transcription cis-regulatory region binding"/>
    <property type="evidence" value="ECO:0007669"/>
    <property type="project" value="TreeGrafter"/>
</dbReference>
<feature type="domain" description="HTH lacI-type" evidence="4">
    <location>
        <begin position="19"/>
        <end position="73"/>
    </location>
</feature>
<dbReference type="PANTHER" id="PTHR30146">
    <property type="entry name" value="LACI-RELATED TRANSCRIPTIONAL REPRESSOR"/>
    <property type="match status" value="1"/>
</dbReference>
<dbReference type="CDD" id="cd01392">
    <property type="entry name" value="HTH_LacI"/>
    <property type="match status" value="1"/>
</dbReference>
<dbReference type="PROSITE" id="PS50932">
    <property type="entry name" value="HTH_LACI_2"/>
    <property type="match status" value="1"/>
</dbReference>
<reference evidence="5 6" key="1">
    <citation type="submission" date="2019-02" db="EMBL/GenBank/DDBJ databases">
        <title>Complete Genome Sequence of Desulfovibrio desulfuricans IC1, a Sulfonate Utilizing Anaerobe.</title>
        <authorList>
            <person name="Day L.A."/>
            <person name="De Leon K.B."/>
            <person name="Wall J.D."/>
        </authorList>
    </citation>
    <scope>NUCLEOTIDE SEQUENCE [LARGE SCALE GENOMIC DNA]</scope>
    <source>
        <strain evidence="5 6">IC1</strain>
    </source>
</reference>
<evidence type="ECO:0000313" key="6">
    <source>
        <dbReference type="Proteomes" id="UP000297065"/>
    </source>
</evidence>
<dbReference type="RefSeq" id="WP_136400283.1">
    <property type="nucleotide sequence ID" value="NZ_CP036295.1"/>
</dbReference>
<proteinExistence type="predicted"/>
<organism evidence="5 6">
    <name type="scientific">Desulfovibrio desulfuricans</name>
    <dbReference type="NCBI Taxonomy" id="876"/>
    <lineage>
        <taxon>Bacteria</taxon>
        <taxon>Pseudomonadati</taxon>
        <taxon>Thermodesulfobacteriota</taxon>
        <taxon>Desulfovibrionia</taxon>
        <taxon>Desulfovibrionales</taxon>
        <taxon>Desulfovibrionaceae</taxon>
        <taxon>Desulfovibrio</taxon>
    </lineage>
</organism>